<keyword evidence="1" id="KW-0808">Transferase</keyword>
<dbReference type="Gene3D" id="3.40.50.2300">
    <property type="match status" value="1"/>
</dbReference>
<protein>
    <submittedName>
        <fullName evidence="6">PTS sugar transporter subunit IIA</fullName>
    </submittedName>
</protein>
<dbReference type="SUPFAM" id="SSF63520">
    <property type="entry name" value="PTS-regulatory domain, PRD"/>
    <property type="match status" value="1"/>
</dbReference>
<feature type="domain" description="PTS EIIB type-2" evidence="5">
    <location>
        <begin position="425"/>
        <end position="515"/>
    </location>
</feature>
<evidence type="ECO:0000259" key="5">
    <source>
        <dbReference type="PROSITE" id="PS51099"/>
    </source>
</evidence>
<dbReference type="Pfam" id="PF00359">
    <property type="entry name" value="PTS_EIIA_2"/>
    <property type="match status" value="1"/>
</dbReference>
<accession>A0A926EU53</accession>
<evidence type="ECO:0000256" key="2">
    <source>
        <dbReference type="ARBA" id="ARBA00023015"/>
    </source>
</evidence>
<dbReference type="RefSeq" id="WP_262430416.1">
    <property type="nucleotide sequence ID" value="NZ_JACRTG010000029.1"/>
</dbReference>
<dbReference type="InterPro" id="IPR002178">
    <property type="entry name" value="PTS_EIIA_type-2_dom"/>
</dbReference>
<dbReference type="Gene3D" id="3.40.930.10">
    <property type="entry name" value="Mannitol-specific EII, Chain A"/>
    <property type="match status" value="1"/>
</dbReference>
<keyword evidence="6" id="KW-0762">Sugar transport</keyword>
<keyword evidence="6" id="KW-0813">Transport</keyword>
<dbReference type="Gene3D" id="1.10.10.10">
    <property type="entry name" value="Winged helix-like DNA-binding domain superfamily/Winged helix DNA-binding domain"/>
    <property type="match status" value="1"/>
</dbReference>
<sequence length="706" mass="81665">MINRRCIGIVHFLLRRTKPIPIAKLAEFCSVSDRTIRNDMEKIDEWLLSNDLNPIRRVPNLGVQLIELGHEIIDLLRDYSIEGCFLLPKERILAIVGQILFREGPITTIKISQIFKISTATVTNDMRDIKAWMEENQVNLVSRPRIGTYVEDSEENIRRGCFILLKNIMISFDYMYPIMIHSHFADLKGLLTTYRLDKLAYIFEMYREKIWSIIQLLQSKNSTNLTDEGICDLFFHLLIVVTRIKQGHSIKVSFKNNSFFMEIYAQQNIDFSEVVKLIDIDSINEDEQRYLNLVWYSLDKYSSVIKEDSIEMKMAKEFIASMEIYLGRSINVDMRSLVDIATYINIFTCRQFLKIYSHRENQVEKESIFLKYPNVYKAVYKWLHDISINRLNIEPCCFEQEASDVAFILVSSISDGKLEEVSRIINVIIVCNSGLATSRFLEYRLKSLFNNINVTNIISYNEFLETEHELQGDIIISTIPLQNSYNKYIYVNPMLPIEDIVKLMSSLPFQLQLDYDCKSINKTIDIVINALDIKPQQKLMLIVDVAKRLQEQPYLGEKDVILGIKHVLRPGLVRIGVDVQNCDEAIQAAGDLLINKGYITQKHVNEMIYFNKKYKGYSVIDDDVAMPHLLTQDISGPCMSIITLKKPIPMRLDSSRTVSLIIMLLTNDNTSHLNIIAEIIELLNIPQKKQKLITAKSTEDIFAIIN</sequence>
<gene>
    <name evidence="6" type="ORF">H8707_12100</name>
</gene>
<evidence type="ECO:0000256" key="1">
    <source>
        <dbReference type="ARBA" id="ARBA00022679"/>
    </source>
</evidence>
<reference evidence="6" key="1">
    <citation type="submission" date="2020-08" db="EMBL/GenBank/DDBJ databases">
        <title>Genome public.</title>
        <authorList>
            <person name="Liu C."/>
            <person name="Sun Q."/>
        </authorList>
    </citation>
    <scope>NUCLEOTIDE SEQUENCE</scope>
    <source>
        <strain evidence="6">BX21</strain>
    </source>
</reference>
<dbReference type="PANTHER" id="PTHR30185">
    <property type="entry name" value="CRYPTIC BETA-GLUCOSIDE BGL OPERON ANTITERMINATOR"/>
    <property type="match status" value="1"/>
</dbReference>
<dbReference type="GO" id="GO:0006355">
    <property type="term" value="P:regulation of DNA-templated transcription"/>
    <property type="evidence" value="ECO:0007669"/>
    <property type="project" value="InterPro"/>
</dbReference>
<keyword evidence="7" id="KW-1185">Reference proteome</keyword>
<dbReference type="InterPro" id="IPR016152">
    <property type="entry name" value="PTrfase/Anion_transptr"/>
</dbReference>
<dbReference type="SUPFAM" id="SSF55804">
    <property type="entry name" value="Phoshotransferase/anion transport protein"/>
    <property type="match status" value="1"/>
</dbReference>
<feature type="domain" description="PTS EIIA type-2" evidence="4">
    <location>
        <begin position="566"/>
        <end position="706"/>
    </location>
</feature>
<dbReference type="InterPro" id="IPR013196">
    <property type="entry name" value="HTH_11"/>
</dbReference>
<dbReference type="InterPro" id="IPR036095">
    <property type="entry name" value="PTS_EIIB-like_sf"/>
</dbReference>
<dbReference type="GO" id="GO:0009401">
    <property type="term" value="P:phosphoenolpyruvate-dependent sugar phosphotransferase system"/>
    <property type="evidence" value="ECO:0007669"/>
    <property type="project" value="InterPro"/>
</dbReference>
<dbReference type="InterPro" id="IPR013011">
    <property type="entry name" value="PTS_EIIB_2"/>
</dbReference>
<dbReference type="InterPro" id="IPR036388">
    <property type="entry name" value="WH-like_DNA-bd_sf"/>
</dbReference>
<keyword evidence="2" id="KW-0805">Transcription regulation</keyword>
<dbReference type="InterPro" id="IPR036634">
    <property type="entry name" value="PRD_sf"/>
</dbReference>
<evidence type="ECO:0000259" key="4">
    <source>
        <dbReference type="PROSITE" id="PS51094"/>
    </source>
</evidence>
<dbReference type="GO" id="GO:0008982">
    <property type="term" value="F:protein-N(PI)-phosphohistidine-sugar phosphotransferase activity"/>
    <property type="evidence" value="ECO:0007669"/>
    <property type="project" value="InterPro"/>
</dbReference>
<comment type="caution">
    <text evidence="6">The sequence shown here is derived from an EMBL/GenBank/DDBJ whole genome shotgun (WGS) entry which is preliminary data.</text>
</comment>
<dbReference type="AlphaFoldDB" id="A0A926EU53"/>
<dbReference type="EMBL" id="JACRTG010000029">
    <property type="protein sequence ID" value="MBC8588956.1"/>
    <property type="molecule type" value="Genomic_DNA"/>
</dbReference>
<dbReference type="InterPro" id="IPR050661">
    <property type="entry name" value="BglG_antiterminators"/>
</dbReference>
<dbReference type="PROSITE" id="PS51099">
    <property type="entry name" value="PTS_EIIB_TYPE_2"/>
    <property type="match status" value="1"/>
</dbReference>
<name>A0A926EU53_9FIRM</name>
<dbReference type="SUPFAM" id="SSF52794">
    <property type="entry name" value="PTS system IIB component-like"/>
    <property type="match status" value="1"/>
</dbReference>
<dbReference type="CDD" id="cd05568">
    <property type="entry name" value="PTS_IIB_bgl_like"/>
    <property type="match status" value="1"/>
</dbReference>
<proteinExistence type="predicted"/>
<dbReference type="CDD" id="cd00211">
    <property type="entry name" value="PTS_IIA_fru"/>
    <property type="match status" value="1"/>
</dbReference>
<dbReference type="Pfam" id="PF08279">
    <property type="entry name" value="HTH_11"/>
    <property type="match status" value="1"/>
</dbReference>
<keyword evidence="3" id="KW-0804">Transcription</keyword>
<evidence type="ECO:0000313" key="6">
    <source>
        <dbReference type="EMBL" id="MBC8588956.1"/>
    </source>
</evidence>
<evidence type="ECO:0000313" key="7">
    <source>
        <dbReference type="Proteomes" id="UP000601171"/>
    </source>
</evidence>
<dbReference type="PROSITE" id="PS51094">
    <property type="entry name" value="PTS_EIIA_TYPE_2"/>
    <property type="match status" value="1"/>
</dbReference>
<organism evidence="6 7">
    <name type="scientific">Paratissierella segnis</name>
    <dbReference type="NCBI Taxonomy" id="2763679"/>
    <lineage>
        <taxon>Bacteria</taxon>
        <taxon>Bacillati</taxon>
        <taxon>Bacillota</taxon>
        <taxon>Tissierellia</taxon>
        <taxon>Tissierellales</taxon>
        <taxon>Tissierellaceae</taxon>
        <taxon>Paratissierella</taxon>
    </lineage>
</organism>
<dbReference type="PANTHER" id="PTHR30185:SF18">
    <property type="entry name" value="TRANSCRIPTIONAL REGULATOR MTLR"/>
    <property type="match status" value="1"/>
</dbReference>
<dbReference type="Proteomes" id="UP000601171">
    <property type="component" value="Unassembled WGS sequence"/>
</dbReference>
<evidence type="ECO:0000256" key="3">
    <source>
        <dbReference type="ARBA" id="ARBA00023163"/>
    </source>
</evidence>